<dbReference type="NCBIfam" id="NF009206">
    <property type="entry name" value="PRK12555.1"/>
    <property type="match status" value="1"/>
</dbReference>
<evidence type="ECO:0000256" key="3">
    <source>
        <dbReference type="ARBA" id="ARBA00022553"/>
    </source>
</evidence>
<dbReference type="GO" id="GO:0008984">
    <property type="term" value="F:protein-glutamate methylesterase activity"/>
    <property type="evidence" value="ECO:0007669"/>
    <property type="project" value="UniProtKB-UniRule"/>
</dbReference>
<protein>
    <recommendedName>
        <fullName evidence="6">Protein-glutamate methylesterase/protein-glutamine glutaminase</fullName>
        <ecNumber evidence="6">3.1.1.61</ecNumber>
        <ecNumber evidence="6">3.5.1.44</ecNumber>
    </recommendedName>
</protein>
<feature type="active site" evidence="6 7">
    <location>
        <position position="192"/>
    </location>
</feature>
<dbReference type="Gene3D" id="3.40.50.2300">
    <property type="match status" value="1"/>
</dbReference>
<dbReference type="GO" id="GO:0005737">
    <property type="term" value="C:cytoplasm"/>
    <property type="evidence" value="ECO:0007669"/>
    <property type="project" value="UniProtKB-SubCell"/>
</dbReference>
<evidence type="ECO:0000256" key="1">
    <source>
        <dbReference type="ARBA" id="ARBA00022490"/>
    </source>
</evidence>
<dbReference type="PIRSF" id="PIRSF000876">
    <property type="entry name" value="RR_chemtxs_CheB"/>
    <property type="match status" value="1"/>
</dbReference>
<comment type="subcellular location">
    <subcellularLocation>
        <location evidence="6">Cytoplasm</location>
    </subcellularLocation>
</comment>
<evidence type="ECO:0000256" key="7">
    <source>
        <dbReference type="PROSITE-ProRule" id="PRU00050"/>
    </source>
</evidence>
<dbReference type="EC" id="3.1.1.61" evidence="6"/>
<evidence type="ECO:0000259" key="10">
    <source>
        <dbReference type="PROSITE" id="PS50122"/>
    </source>
</evidence>
<dbReference type="RefSeq" id="WP_309202818.1">
    <property type="nucleotide sequence ID" value="NZ_CP133548.1"/>
</dbReference>
<evidence type="ECO:0000256" key="5">
    <source>
        <dbReference type="ARBA" id="ARBA00048267"/>
    </source>
</evidence>
<evidence type="ECO:0000256" key="8">
    <source>
        <dbReference type="PROSITE-ProRule" id="PRU00169"/>
    </source>
</evidence>
<sequence>MTKKIKVLIVDDSALIRLLLSEILNSDPEIDVVGVATDPYEARDKIKRTQPDVITLDIEMPKMDGLTFLANLMRLRPMPVVMISTLTEKGADVTLKALELGAFDFVCKPSTDVKGNLNSYAEEICEKVKAAARSRIHPNDLPPTAKPTRYKAVSDTSIQLISIGASTGGTEAIKEVIRRLPTNLPPIVVTQHIPDVFSTSYAKRLNTLTDIEVIEVRERLPLESGKVYIAPGDDHLFVSKSGSGLYANIKKTELVNRHRPSVDVLFLSVLDAVGDKSLNVILTGMGSDGAKGMLALKQAGAINLAQDKESSVVWGMPGSAVALGAVSKVYPLDKMAEAIIKHLK</sequence>
<dbReference type="PANTHER" id="PTHR42872:SF6">
    <property type="entry name" value="PROTEIN-GLUTAMATE METHYLESTERASE_PROTEIN-GLUTAMINE GLUTAMINASE"/>
    <property type="match status" value="1"/>
</dbReference>
<dbReference type="Gene3D" id="3.40.50.180">
    <property type="entry name" value="Methylesterase CheB, C-terminal domain"/>
    <property type="match status" value="1"/>
</dbReference>
<dbReference type="SUPFAM" id="SSF52172">
    <property type="entry name" value="CheY-like"/>
    <property type="match status" value="1"/>
</dbReference>
<dbReference type="HAMAP" id="MF_00099">
    <property type="entry name" value="CheB_chemtxs"/>
    <property type="match status" value="1"/>
</dbReference>
<keyword evidence="12" id="KW-1185">Reference proteome</keyword>
<comment type="catalytic activity">
    <reaction evidence="5 6">
        <text>[protein]-L-glutamate 5-O-methyl ester + H2O = L-glutamyl-[protein] + methanol + H(+)</text>
        <dbReference type="Rhea" id="RHEA:23236"/>
        <dbReference type="Rhea" id="RHEA-COMP:10208"/>
        <dbReference type="Rhea" id="RHEA-COMP:10311"/>
        <dbReference type="ChEBI" id="CHEBI:15377"/>
        <dbReference type="ChEBI" id="CHEBI:15378"/>
        <dbReference type="ChEBI" id="CHEBI:17790"/>
        <dbReference type="ChEBI" id="CHEBI:29973"/>
        <dbReference type="ChEBI" id="CHEBI:82795"/>
        <dbReference type="EC" id="3.1.1.61"/>
    </reaction>
</comment>
<dbReference type="SUPFAM" id="SSF52738">
    <property type="entry name" value="Methylesterase CheB, C-terminal domain"/>
    <property type="match status" value="1"/>
</dbReference>
<comment type="function">
    <text evidence="6">Involved in chemotaxis. Part of a chemotaxis signal transduction system that modulates chemotaxis in response to various stimuli. Catalyzes the demethylation of specific methylglutamate residues introduced into the chemoreceptors (methyl-accepting chemotaxis proteins or MCP) by CheR. Also mediates the irreversible deamidation of specific glutamine residues to glutamic acid.</text>
</comment>
<accession>A0AA51RU88</accession>
<comment type="similarity">
    <text evidence="6">Belongs to the CheB family.</text>
</comment>
<keyword evidence="2 6" id="KW-0145">Chemotaxis</keyword>
<dbReference type="EC" id="3.5.1.44" evidence="6"/>
<dbReference type="NCBIfam" id="NF001965">
    <property type="entry name" value="PRK00742.1"/>
    <property type="match status" value="1"/>
</dbReference>
<keyword evidence="1 6" id="KW-0963">Cytoplasm</keyword>
<dbReference type="GO" id="GO:0050568">
    <property type="term" value="F:protein-glutamine glutaminase activity"/>
    <property type="evidence" value="ECO:0007669"/>
    <property type="project" value="UniProtKB-UniRule"/>
</dbReference>
<dbReference type="InterPro" id="IPR035909">
    <property type="entry name" value="CheB_C"/>
</dbReference>
<feature type="domain" description="Response regulatory" evidence="9">
    <location>
        <begin position="6"/>
        <end position="123"/>
    </location>
</feature>
<dbReference type="GO" id="GO:0000156">
    <property type="term" value="F:phosphorelay response regulator activity"/>
    <property type="evidence" value="ECO:0007669"/>
    <property type="project" value="InterPro"/>
</dbReference>
<dbReference type="AlphaFoldDB" id="A0AA51RU88"/>
<proteinExistence type="inferred from homology"/>
<dbReference type="CDD" id="cd17541">
    <property type="entry name" value="REC_CheB-like"/>
    <property type="match status" value="1"/>
</dbReference>
<reference evidence="11 12" key="1">
    <citation type="submission" date="2023-08" db="EMBL/GenBank/DDBJ databases">
        <title>Pleionea litopenaei sp. nov., isolated from stomach of juvenile Litopenaeus vannamei.</title>
        <authorList>
            <person name="Rho A.M."/>
            <person name="Hwang C.Y."/>
        </authorList>
    </citation>
    <scope>NUCLEOTIDE SEQUENCE [LARGE SCALE GENOMIC DNA]</scope>
    <source>
        <strain evidence="11 12">HL-JVS1</strain>
    </source>
</reference>
<dbReference type="InterPro" id="IPR000673">
    <property type="entry name" value="Sig_transdc_resp-reg_Me-estase"/>
</dbReference>
<dbReference type="EMBL" id="CP133548">
    <property type="protein sequence ID" value="WMS87675.1"/>
    <property type="molecule type" value="Genomic_DNA"/>
</dbReference>
<dbReference type="PANTHER" id="PTHR42872">
    <property type="entry name" value="PROTEIN-GLUTAMATE METHYLESTERASE/PROTEIN-GLUTAMINE GLUTAMINASE"/>
    <property type="match status" value="1"/>
</dbReference>
<dbReference type="FunFam" id="3.40.50.2300:FF:000060">
    <property type="entry name" value="Protein-glutamate methylesterase/protein-glutamine glutaminase"/>
    <property type="match status" value="1"/>
</dbReference>
<dbReference type="InterPro" id="IPR008248">
    <property type="entry name" value="CheB-like"/>
</dbReference>
<evidence type="ECO:0000256" key="4">
    <source>
        <dbReference type="ARBA" id="ARBA00022801"/>
    </source>
</evidence>
<dbReference type="InterPro" id="IPR011006">
    <property type="entry name" value="CheY-like_superfamily"/>
</dbReference>
<organism evidence="11 12">
    <name type="scientific">Pleionea litopenaei</name>
    <dbReference type="NCBI Taxonomy" id="3070815"/>
    <lineage>
        <taxon>Bacteria</taxon>
        <taxon>Pseudomonadati</taxon>
        <taxon>Pseudomonadota</taxon>
        <taxon>Gammaproteobacteria</taxon>
        <taxon>Oceanospirillales</taxon>
        <taxon>Pleioneaceae</taxon>
        <taxon>Pleionea</taxon>
    </lineage>
</organism>
<evidence type="ECO:0000313" key="12">
    <source>
        <dbReference type="Proteomes" id="UP001239782"/>
    </source>
</evidence>
<feature type="active site" evidence="6 7">
    <location>
        <position position="166"/>
    </location>
</feature>
<evidence type="ECO:0000259" key="9">
    <source>
        <dbReference type="PROSITE" id="PS50110"/>
    </source>
</evidence>
<evidence type="ECO:0000313" key="11">
    <source>
        <dbReference type="EMBL" id="WMS87675.1"/>
    </source>
</evidence>
<dbReference type="PROSITE" id="PS50122">
    <property type="entry name" value="CHEB"/>
    <property type="match status" value="1"/>
</dbReference>
<dbReference type="SMART" id="SM00448">
    <property type="entry name" value="REC"/>
    <property type="match status" value="1"/>
</dbReference>
<comment type="domain">
    <text evidence="6">Contains a C-terminal catalytic domain, and an N-terminal region which modulates catalytic activity.</text>
</comment>
<feature type="active site" evidence="6 7">
    <location>
        <position position="288"/>
    </location>
</feature>
<feature type="modified residue" description="4-aspartylphosphate" evidence="6 8">
    <location>
        <position position="57"/>
    </location>
</feature>
<gene>
    <name evidence="6" type="primary">cheB</name>
    <name evidence="11" type="ORF">Q9312_01825</name>
</gene>
<dbReference type="GO" id="GO:0006935">
    <property type="term" value="P:chemotaxis"/>
    <property type="evidence" value="ECO:0007669"/>
    <property type="project" value="UniProtKB-UniRule"/>
</dbReference>
<feature type="domain" description="CheB-type methylesterase" evidence="10">
    <location>
        <begin position="154"/>
        <end position="344"/>
    </location>
</feature>
<evidence type="ECO:0000256" key="6">
    <source>
        <dbReference type="HAMAP-Rule" id="MF_00099"/>
    </source>
</evidence>
<dbReference type="InterPro" id="IPR001789">
    <property type="entry name" value="Sig_transdc_resp-reg_receiver"/>
</dbReference>
<dbReference type="KEGG" id="plei:Q9312_01825"/>
<dbReference type="Proteomes" id="UP001239782">
    <property type="component" value="Chromosome"/>
</dbReference>
<dbReference type="PROSITE" id="PS50110">
    <property type="entry name" value="RESPONSE_REGULATORY"/>
    <property type="match status" value="1"/>
</dbReference>
<evidence type="ECO:0000256" key="2">
    <source>
        <dbReference type="ARBA" id="ARBA00022500"/>
    </source>
</evidence>
<dbReference type="Pfam" id="PF01339">
    <property type="entry name" value="CheB_methylest"/>
    <property type="match status" value="1"/>
</dbReference>
<comment type="PTM">
    <text evidence="6">Phosphorylated by CheA. Phosphorylation of the N-terminal regulatory domain activates the methylesterase activity.</text>
</comment>
<dbReference type="Pfam" id="PF00072">
    <property type="entry name" value="Response_reg"/>
    <property type="match status" value="1"/>
</dbReference>
<keyword evidence="3 6" id="KW-0597">Phosphoprotein</keyword>
<dbReference type="CDD" id="cd16432">
    <property type="entry name" value="CheB_Rec"/>
    <property type="match status" value="1"/>
</dbReference>
<name>A0AA51RU88_9GAMM</name>
<comment type="catalytic activity">
    <reaction evidence="6">
        <text>L-glutaminyl-[protein] + H2O = L-glutamyl-[protein] + NH4(+)</text>
        <dbReference type="Rhea" id="RHEA:16441"/>
        <dbReference type="Rhea" id="RHEA-COMP:10207"/>
        <dbReference type="Rhea" id="RHEA-COMP:10208"/>
        <dbReference type="ChEBI" id="CHEBI:15377"/>
        <dbReference type="ChEBI" id="CHEBI:28938"/>
        <dbReference type="ChEBI" id="CHEBI:29973"/>
        <dbReference type="ChEBI" id="CHEBI:30011"/>
        <dbReference type="EC" id="3.5.1.44"/>
    </reaction>
</comment>
<keyword evidence="4 6" id="KW-0378">Hydrolase</keyword>